<dbReference type="SUPFAM" id="SSF54211">
    <property type="entry name" value="Ribosomal protein S5 domain 2-like"/>
    <property type="match status" value="1"/>
</dbReference>
<dbReference type="Proteomes" id="UP000234206">
    <property type="component" value="Unassembled WGS sequence"/>
</dbReference>
<dbReference type="InterPro" id="IPR014721">
    <property type="entry name" value="Ribsml_uS5_D2-typ_fold_subgr"/>
</dbReference>
<keyword evidence="2 6" id="KW-0540">Nuclease</keyword>
<keyword evidence="5 6" id="KW-0694">RNA-binding</keyword>
<gene>
    <name evidence="6 9" type="primary">rnpA</name>
    <name evidence="9" type="ORF">CYJ76_02475</name>
</gene>
<evidence type="ECO:0000256" key="4">
    <source>
        <dbReference type="ARBA" id="ARBA00022801"/>
    </source>
</evidence>
<keyword evidence="4 6" id="KW-0378">Hydrolase</keyword>
<dbReference type="OrthoDB" id="196964at2"/>
<proteinExistence type="inferred from homology"/>
<keyword evidence="3 6" id="KW-0255">Endonuclease</keyword>
<reference evidence="9 10" key="1">
    <citation type="submission" date="2017-12" db="EMBL/GenBank/DDBJ databases">
        <title>Phylogenetic diversity of female urinary microbiome.</title>
        <authorList>
            <person name="Thomas-White K."/>
            <person name="Wolfe A.J."/>
        </authorList>
    </citation>
    <scope>NUCLEOTIDE SEQUENCE [LARGE SCALE GENOMIC DNA]</scope>
    <source>
        <strain evidence="9 10">UMB1298</strain>
    </source>
</reference>
<dbReference type="EC" id="3.1.26.5" evidence="6 7"/>
<dbReference type="GO" id="GO:0000049">
    <property type="term" value="F:tRNA binding"/>
    <property type="evidence" value="ECO:0007669"/>
    <property type="project" value="UniProtKB-UniRule"/>
</dbReference>
<evidence type="ECO:0000313" key="10">
    <source>
        <dbReference type="Proteomes" id="UP000234206"/>
    </source>
</evidence>
<comment type="caution">
    <text evidence="9">The sequence shown here is derived from an EMBL/GenBank/DDBJ whole genome shotgun (WGS) entry which is preliminary data.</text>
</comment>
<dbReference type="GO" id="GO:0004526">
    <property type="term" value="F:ribonuclease P activity"/>
    <property type="evidence" value="ECO:0007669"/>
    <property type="project" value="UniProtKB-UniRule"/>
</dbReference>
<evidence type="ECO:0000313" key="9">
    <source>
        <dbReference type="EMBL" id="PKZ42438.1"/>
    </source>
</evidence>
<keyword evidence="1 6" id="KW-0819">tRNA processing</keyword>
<dbReference type="Gene3D" id="3.30.230.10">
    <property type="match status" value="1"/>
</dbReference>
<keyword evidence="10" id="KW-1185">Reference proteome</keyword>
<dbReference type="AlphaFoldDB" id="A0A2I1PCS7"/>
<dbReference type="EMBL" id="PKIZ01000003">
    <property type="protein sequence ID" value="PKZ42438.1"/>
    <property type="molecule type" value="Genomic_DNA"/>
</dbReference>
<comment type="function">
    <text evidence="6">RNaseP catalyzes the removal of the 5'-leader sequence from pre-tRNA to produce the mature 5'-terminus. It can also cleave other RNA substrates such as 4.5S RNA. The protein component plays an auxiliary but essential role in vivo by binding to the 5'-leader sequence and broadening the substrate specificity of the ribozyme.</text>
</comment>
<evidence type="ECO:0000256" key="8">
    <source>
        <dbReference type="SAM" id="MobiDB-lite"/>
    </source>
</evidence>
<dbReference type="GO" id="GO:0042781">
    <property type="term" value="F:3'-tRNA processing endoribonuclease activity"/>
    <property type="evidence" value="ECO:0007669"/>
    <property type="project" value="TreeGrafter"/>
</dbReference>
<comment type="subunit">
    <text evidence="6">Consists of a catalytic RNA component (M1 or rnpB) and a protein subunit.</text>
</comment>
<protein>
    <recommendedName>
        <fullName evidence="6 7">Ribonuclease P protein component</fullName>
        <shortName evidence="6">RNase P protein</shortName>
        <shortName evidence="6">RNaseP protein</shortName>
        <ecNumber evidence="6 7">3.1.26.5</ecNumber>
    </recommendedName>
    <alternativeName>
        <fullName evidence="6">Protein C5</fullName>
    </alternativeName>
</protein>
<dbReference type="GO" id="GO:0001682">
    <property type="term" value="P:tRNA 5'-leader removal"/>
    <property type="evidence" value="ECO:0007669"/>
    <property type="project" value="UniProtKB-UniRule"/>
</dbReference>
<comment type="catalytic activity">
    <reaction evidence="6">
        <text>Endonucleolytic cleavage of RNA, removing 5'-extranucleotides from tRNA precursor.</text>
        <dbReference type="EC" id="3.1.26.5"/>
    </reaction>
</comment>
<dbReference type="PANTHER" id="PTHR33992:SF1">
    <property type="entry name" value="RIBONUCLEASE P PROTEIN COMPONENT"/>
    <property type="match status" value="1"/>
</dbReference>
<organism evidence="9 10">
    <name type="scientific">Kytococcus schroeteri</name>
    <dbReference type="NCBI Taxonomy" id="138300"/>
    <lineage>
        <taxon>Bacteria</taxon>
        <taxon>Bacillati</taxon>
        <taxon>Actinomycetota</taxon>
        <taxon>Actinomycetes</taxon>
        <taxon>Micrococcales</taxon>
        <taxon>Kytococcaceae</taxon>
        <taxon>Kytococcus</taxon>
    </lineage>
</organism>
<dbReference type="Pfam" id="PF00825">
    <property type="entry name" value="Ribonuclease_P"/>
    <property type="match status" value="1"/>
</dbReference>
<dbReference type="RefSeq" id="WP_070705894.1">
    <property type="nucleotide sequence ID" value="NZ_PKIZ01000003.1"/>
</dbReference>
<dbReference type="HAMAP" id="MF_00227">
    <property type="entry name" value="RNase_P"/>
    <property type="match status" value="1"/>
</dbReference>
<accession>A0A2I1PCS7</accession>
<evidence type="ECO:0000256" key="7">
    <source>
        <dbReference type="NCBIfam" id="TIGR00188"/>
    </source>
</evidence>
<dbReference type="InterPro" id="IPR020568">
    <property type="entry name" value="Ribosomal_Su5_D2-typ_SF"/>
</dbReference>
<dbReference type="PANTHER" id="PTHR33992">
    <property type="entry name" value="RIBONUCLEASE P PROTEIN COMPONENT"/>
    <property type="match status" value="1"/>
</dbReference>
<evidence type="ECO:0000256" key="5">
    <source>
        <dbReference type="ARBA" id="ARBA00022884"/>
    </source>
</evidence>
<evidence type="ECO:0000256" key="6">
    <source>
        <dbReference type="HAMAP-Rule" id="MF_00227"/>
    </source>
</evidence>
<dbReference type="GO" id="GO:0030677">
    <property type="term" value="C:ribonuclease P complex"/>
    <property type="evidence" value="ECO:0007669"/>
    <property type="project" value="TreeGrafter"/>
</dbReference>
<dbReference type="InterPro" id="IPR000100">
    <property type="entry name" value="RNase_P"/>
</dbReference>
<evidence type="ECO:0000256" key="1">
    <source>
        <dbReference type="ARBA" id="ARBA00022694"/>
    </source>
</evidence>
<dbReference type="NCBIfam" id="TIGR00188">
    <property type="entry name" value="rnpA"/>
    <property type="match status" value="1"/>
</dbReference>
<name>A0A2I1PCS7_9MICO</name>
<comment type="similarity">
    <text evidence="6">Belongs to the RnpA family.</text>
</comment>
<sequence>MLAARHRLRRSRDFTAVLRGTGRRKGSSTTMSVVLTPRPSTPDQTDPHPVRVGFVVSKQVGNSVVRSRVQRRLRHLVADRLADLPAGHDLVVRAHPASATAEWSALVRDLDRCLARAVPRGA</sequence>
<evidence type="ECO:0000256" key="3">
    <source>
        <dbReference type="ARBA" id="ARBA00022759"/>
    </source>
</evidence>
<feature type="region of interest" description="Disordered" evidence="8">
    <location>
        <begin position="20"/>
        <end position="48"/>
    </location>
</feature>
<evidence type="ECO:0000256" key="2">
    <source>
        <dbReference type="ARBA" id="ARBA00022722"/>
    </source>
</evidence>